<dbReference type="PANTHER" id="PTHR42714">
    <property type="entry name" value="TRNA MODIFICATION GTPASE GTPBP3"/>
    <property type="match status" value="1"/>
</dbReference>
<dbReference type="EMBL" id="JADEWU010000047">
    <property type="protein sequence ID" value="MBE9145094.1"/>
    <property type="molecule type" value="Genomic_DNA"/>
</dbReference>
<reference evidence="2 3" key="1">
    <citation type="submission" date="2020-10" db="EMBL/GenBank/DDBJ databases">
        <authorList>
            <person name="Castelo-Branco R."/>
            <person name="Eusebio N."/>
            <person name="Adriana R."/>
            <person name="Vieira A."/>
            <person name="Brugerolle De Fraissinette N."/>
            <person name="Rezende De Castro R."/>
            <person name="Schneider M.P."/>
            <person name="Vasconcelos V."/>
            <person name="Leao P.N."/>
        </authorList>
    </citation>
    <scope>NUCLEOTIDE SEQUENCE [LARGE SCALE GENOMIC DNA]</scope>
    <source>
        <strain evidence="2 3">LEGE 06226</strain>
    </source>
</reference>
<organism evidence="2 3">
    <name type="scientific">Planktothrix mougeotii LEGE 06226</name>
    <dbReference type="NCBI Taxonomy" id="1828728"/>
    <lineage>
        <taxon>Bacteria</taxon>
        <taxon>Bacillati</taxon>
        <taxon>Cyanobacteriota</taxon>
        <taxon>Cyanophyceae</taxon>
        <taxon>Oscillatoriophycideae</taxon>
        <taxon>Oscillatoriales</taxon>
        <taxon>Microcoleaceae</taxon>
        <taxon>Planktothrix</taxon>
    </lineage>
</organism>
<dbReference type="Pfam" id="PF01926">
    <property type="entry name" value="MMR_HSR1"/>
    <property type="match status" value="1"/>
</dbReference>
<name>A0ABR9UHQ7_9CYAN</name>
<gene>
    <name evidence="2" type="ORF">IQ236_18000</name>
</gene>
<dbReference type="Proteomes" id="UP000640725">
    <property type="component" value="Unassembled WGS sequence"/>
</dbReference>
<dbReference type="SUPFAM" id="SSF52540">
    <property type="entry name" value="P-loop containing nucleoside triphosphate hydrolases"/>
    <property type="match status" value="1"/>
</dbReference>
<protein>
    <submittedName>
        <fullName evidence="2">50S ribosome-binding GTPase</fullName>
    </submittedName>
</protein>
<dbReference type="PRINTS" id="PR00326">
    <property type="entry name" value="GTP1OBG"/>
</dbReference>
<evidence type="ECO:0000259" key="1">
    <source>
        <dbReference type="Pfam" id="PF01926"/>
    </source>
</evidence>
<dbReference type="Gene3D" id="3.40.50.300">
    <property type="entry name" value="P-loop containing nucleotide triphosphate hydrolases"/>
    <property type="match status" value="1"/>
</dbReference>
<sequence>MEMKEADLTPDQLNLVQDLLKKRINERQFRVSIVGQTGVGKSSLINALFGTNLKTDPVKPCTKLELEGEEIPAIPIKENLYFYDLPGIGESDEADEKYLQKYREHLQSSDVILWAIHADNRSVVFDLQSLKKIMEGYTQEQKAVLMSKLTFILTKADVLHPPAWIAAKIGNIVKFLPAPETSSTLEQKAVYYQQTFIEPYGGLIVSKTYDDCNFSLIEDGFKCDQDLKLIYYKGYMNAEKLKEYQQKYPEYQKVFARLYDNYQVIPCSAVFRYNLNKLMLVILNKLGQEATIQFYKLIAGDALDQIPFDQTENLCNLLVYEPKTKKTLFEFRRWLNTQKFGIW</sequence>
<evidence type="ECO:0000313" key="3">
    <source>
        <dbReference type="Proteomes" id="UP000640725"/>
    </source>
</evidence>
<keyword evidence="3" id="KW-1185">Reference proteome</keyword>
<evidence type="ECO:0000313" key="2">
    <source>
        <dbReference type="EMBL" id="MBE9145094.1"/>
    </source>
</evidence>
<dbReference type="RefSeq" id="WP_193870573.1">
    <property type="nucleotide sequence ID" value="NZ_JADEWU010000047.1"/>
</dbReference>
<dbReference type="PANTHER" id="PTHR42714:SF2">
    <property type="entry name" value="TRNA MODIFICATION GTPASE GTPBP3, MITOCHONDRIAL"/>
    <property type="match status" value="1"/>
</dbReference>
<dbReference type="InterPro" id="IPR027417">
    <property type="entry name" value="P-loop_NTPase"/>
</dbReference>
<accession>A0ABR9UHQ7</accession>
<feature type="domain" description="G" evidence="1">
    <location>
        <begin position="30"/>
        <end position="137"/>
    </location>
</feature>
<comment type="caution">
    <text evidence="2">The sequence shown here is derived from an EMBL/GenBank/DDBJ whole genome shotgun (WGS) entry which is preliminary data.</text>
</comment>
<proteinExistence type="predicted"/>
<dbReference type="InterPro" id="IPR006073">
    <property type="entry name" value="GTP-bd"/>
</dbReference>